<feature type="region of interest" description="Disordered" evidence="1">
    <location>
        <begin position="1"/>
        <end position="29"/>
    </location>
</feature>
<accession>A0A8X6IB61</accession>
<sequence>MEKNQDSSNEKELRNENRDGLDDDPRNGESRCLTLQKWLNGLGGLPTESAKNTEVASKWAYHILTEGMKKLSVRDTSHDC</sequence>
<evidence type="ECO:0000256" key="1">
    <source>
        <dbReference type="SAM" id="MobiDB-lite"/>
    </source>
</evidence>
<proteinExistence type="predicted"/>
<evidence type="ECO:0000313" key="2">
    <source>
        <dbReference type="EMBL" id="GFS38721.1"/>
    </source>
</evidence>
<dbReference type="AlphaFoldDB" id="A0A8X6IB61"/>
<evidence type="ECO:0000313" key="3">
    <source>
        <dbReference type="Proteomes" id="UP000887013"/>
    </source>
</evidence>
<dbReference type="EMBL" id="BMAW01089223">
    <property type="protein sequence ID" value="GFS38721.1"/>
    <property type="molecule type" value="Genomic_DNA"/>
</dbReference>
<protein>
    <submittedName>
        <fullName evidence="2">Uncharacterized protein</fullName>
    </submittedName>
</protein>
<comment type="caution">
    <text evidence="2">The sequence shown here is derived from an EMBL/GenBank/DDBJ whole genome shotgun (WGS) entry which is preliminary data.</text>
</comment>
<organism evidence="2 3">
    <name type="scientific">Nephila pilipes</name>
    <name type="common">Giant wood spider</name>
    <name type="synonym">Nephila maculata</name>
    <dbReference type="NCBI Taxonomy" id="299642"/>
    <lineage>
        <taxon>Eukaryota</taxon>
        <taxon>Metazoa</taxon>
        <taxon>Ecdysozoa</taxon>
        <taxon>Arthropoda</taxon>
        <taxon>Chelicerata</taxon>
        <taxon>Arachnida</taxon>
        <taxon>Araneae</taxon>
        <taxon>Araneomorphae</taxon>
        <taxon>Entelegynae</taxon>
        <taxon>Araneoidea</taxon>
        <taxon>Nephilidae</taxon>
        <taxon>Nephila</taxon>
    </lineage>
</organism>
<gene>
    <name evidence="2" type="ORF">NPIL_609381</name>
</gene>
<name>A0A8X6IB61_NEPPI</name>
<dbReference type="Proteomes" id="UP000887013">
    <property type="component" value="Unassembled WGS sequence"/>
</dbReference>
<keyword evidence="3" id="KW-1185">Reference proteome</keyword>
<reference evidence="2" key="1">
    <citation type="submission" date="2020-08" db="EMBL/GenBank/DDBJ databases">
        <title>Multicomponent nature underlies the extraordinary mechanical properties of spider dragline silk.</title>
        <authorList>
            <person name="Kono N."/>
            <person name="Nakamura H."/>
            <person name="Mori M."/>
            <person name="Yoshida Y."/>
            <person name="Ohtoshi R."/>
            <person name="Malay A.D."/>
            <person name="Moran D.A.P."/>
            <person name="Tomita M."/>
            <person name="Numata K."/>
            <person name="Arakawa K."/>
        </authorList>
    </citation>
    <scope>NUCLEOTIDE SEQUENCE</scope>
</reference>